<feature type="compositionally biased region" description="Basic and acidic residues" evidence="3">
    <location>
        <begin position="260"/>
        <end position="275"/>
    </location>
</feature>
<dbReference type="AlphaFoldDB" id="A0A7W3Y3D4"/>
<dbReference type="Proteomes" id="UP000538929">
    <property type="component" value="Unassembled WGS sequence"/>
</dbReference>
<dbReference type="InterPro" id="IPR010618">
    <property type="entry name" value="RPF"/>
</dbReference>
<dbReference type="PANTHER" id="PTHR34700">
    <property type="entry name" value="POTASSIUM BINDING PROTEIN KBP"/>
    <property type="match status" value="1"/>
</dbReference>
<evidence type="ECO:0000256" key="1">
    <source>
        <dbReference type="ARBA" id="ARBA00010830"/>
    </source>
</evidence>
<feature type="compositionally biased region" description="Basic and acidic residues" evidence="3">
    <location>
        <begin position="203"/>
        <end position="251"/>
    </location>
</feature>
<keyword evidence="6" id="KW-1185">Reference proteome</keyword>
<comment type="similarity">
    <text evidence="1">Belongs to the transglycosylase family. Rpf subfamily.</text>
</comment>
<dbReference type="Gene3D" id="3.10.350.10">
    <property type="entry name" value="LysM domain"/>
    <property type="match status" value="1"/>
</dbReference>
<evidence type="ECO:0000313" key="6">
    <source>
        <dbReference type="Proteomes" id="UP000538929"/>
    </source>
</evidence>
<dbReference type="InterPro" id="IPR023346">
    <property type="entry name" value="Lysozyme-like_dom_sf"/>
</dbReference>
<feature type="domain" description="LysM" evidence="4">
    <location>
        <begin position="298"/>
        <end position="347"/>
    </location>
</feature>
<dbReference type="PANTHER" id="PTHR34700:SF4">
    <property type="entry name" value="PHAGE-LIKE ELEMENT PBSX PROTEIN XKDP"/>
    <property type="match status" value="1"/>
</dbReference>
<evidence type="ECO:0000259" key="4">
    <source>
        <dbReference type="PROSITE" id="PS51782"/>
    </source>
</evidence>
<dbReference type="SMART" id="SM00257">
    <property type="entry name" value="LysM"/>
    <property type="match status" value="1"/>
</dbReference>
<dbReference type="Pfam" id="PF06737">
    <property type="entry name" value="Transglycosylas"/>
    <property type="match status" value="1"/>
</dbReference>
<evidence type="ECO:0000256" key="3">
    <source>
        <dbReference type="SAM" id="MobiDB-lite"/>
    </source>
</evidence>
<protein>
    <submittedName>
        <fullName evidence="5">LysM peptidoglycan-binding domain-containing protein</fullName>
    </submittedName>
</protein>
<dbReference type="CDD" id="cd00118">
    <property type="entry name" value="LysM"/>
    <property type="match status" value="1"/>
</dbReference>
<feature type="region of interest" description="Disordered" evidence="3">
    <location>
        <begin position="160"/>
        <end position="298"/>
    </location>
</feature>
<dbReference type="EMBL" id="VKHT01000771">
    <property type="protein sequence ID" value="MBB0246192.1"/>
    <property type="molecule type" value="Genomic_DNA"/>
</dbReference>
<evidence type="ECO:0000313" key="5">
    <source>
        <dbReference type="EMBL" id="MBB0246192.1"/>
    </source>
</evidence>
<name>A0A7W3Y3D4_9ACTN</name>
<feature type="compositionally biased region" description="Gly residues" evidence="3">
    <location>
        <begin position="276"/>
        <end position="287"/>
    </location>
</feature>
<dbReference type="GO" id="GO:0016787">
    <property type="term" value="F:hydrolase activity"/>
    <property type="evidence" value="ECO:0007669"/>
    <property type="project" value="UniProtKB-KW"/>
</dbReference>
<dbReference type="SUPFAM" id="SSF53955">
    <property type="entry name" value="Lysozyme-like"/>
    <property type="match status" value="1"/>
</dbReference>
<dbReference type="InterPro" id="IPR052196">
    <property type="entry name" value="Bact_Kbp"/>
</dbReference>
<dbReference type="CDD" id="cd13925">
    <property type="entry name" value="RPF"/>
    <property type="match status" value="1"/>
</dbReference>
<feature type="compositionally biased region" description="Acidic residues" evidence="3">
    <location>
        <begin position="360"/>
        <end position="374"/>
    </location>
</feature>
<accession>A0A7W3Y3D4</accession>
<reference evidence="6" key="1">
    <citation type="submission" date="2019-10" db="EMBL/GenBank/DDBJ databases">
        <title>Streptomyces sp. nov., a novel actinobacterium isolated from alkaline environment.</title>
        <authorList>
            <person name="Golinska P."/>
        </authorList>
    </citation>
    <scope>NUCLEOTIDE SEQUENCE [LARGE SCALE GENOMIC DNA]</scope>
    <source>
        <strain evidence="6">DSM 42118</strain>
    </source>
</reference>
<gene>
    <name evidence="5" type="ORF">FNQ90_19280</name>
</gene>
<dbReference type="PROSITE" id="PS51782">
    <property type="entry name" value="LYSM"/>
    <property type="match status" value="1"/>
</dbReference>
<dbReference type="Pfam" id="PF01476">
    <property type="entry name" value="LysM"/>
    <property type="match status" value="1"/>
</dbReference>
<feature type="region of interest" description="Disordered" evidence="3">
    <location>
        <begin position="354"/>
        <end position="383"/>
    </location>
</feature>
<organism evidence="5 6">
    <name type="scientific">Streptomyces alkaliphilus</name>
    <dbReference type="NCBI Taxonomy" id="1472722"/>
    <lineage>
        <taxon>Bacteria</taxon>
        <taxon>Bacillati</taxon>
        <taxon>Actinomycetota</taxon>
        <taxon>Actinomycetes</taxon>
        <taxon>Kitasatosporales</taxon>
        <taxon>Streptomycetaceae</taxon>
        <taxon>Streptomyces</taxon>
    </lineage>
</organism>
<dbReference type="InterPro" id="IPR018392">
    <property type="entry name" value="LysM"/>
</dbReference>
<dbReference type="InterPro" id="IPR036779">
    <property type="entry name" value="LysM_dom_sf"/>
</dbReference>
<sequence>MLSGSGRHRRPRQAPAFLVTAGVTGAGAALPLLGAGVAQAVDGETWDRVAQCESDGEWTADTGNGYYGGLQLPLKLWIEYGGREFADTPDLASRGQQIVVAERILADQGPGAFPDCAHSGGLVEAVRQAREAEAAAVERQAEAETAAPSRSRQISGIVDDAGNRLGSLPGTGTGSSAGERGATGSEAEASTGGRHRGAPDPNETERLDEPASGRHAADRDTGEAERDGTSDRTSDTDGKATDPEATDRADTSDGSGGAGDPDRTGRGERPERAGEDGGAGKPGGDATGGAKEAVVDPSAYEVLPGDSLAGIADRQSVEGGWNALYRANEPLIGADPDRIVPGQVLSLDTSGVLGASGEGMETDADAAADTDAGDEGSAGGAKG</sequence>
<proteinExistence type="inferred from homology"/>
<dbReference type="Gene3D" id="1.10.530.10">
    <property type="match status" value="1"/>
</dbReference>
<comment type="caution">
    <text evidence="5">The sequence shown here is derived from an EMBL/GenBank/DDBJ whole genome shotgun (WGS) entry which is preliminary data.</text>
</comment>
<evidence type="ECO:0000256" key="2">
    <source>
        <dbReference type="ARBA" id="ARBA00022801"/>
    </source>
</evidence>
<keyword evidence="2" id="KW-0378">Hydrolase</keyword>